<protein>
    <submittedName>
        <fullName evidence="12">Sugar ABC transporter permease</fullName>
    </submittedName>
</protein>
<feature type="transmembrane region" description="Helical" evidence="10">
    <location>
        <begin position="40"/>
        <end position="62"/>
    </location>
</feature>
<keyword evidence="7 10" id="KW-1133">Transmembrane helix</keyword>
<evidence type="ECO:0000313" key="13">
    <source>
        <dbReference type="Proteomes" id="UP000281128"/>
    </source>
</evidence>
<keyword evidence="8" id="KW-0625">Polysaccharide transport</keyword>
<comment type="similarity">
    <text evidence="2">Belongs to the ABC-2 integral membrane protein family.</text>
</comment>
<dbReference type="GO" id="GO:0015774">
    <property type="term" value="P:polysaccharide transport"/>
    <property type="evidence" value="ECO:0007669"/>
    <property type="project" value="UniProtKB-KW"/>
</dbReference>
<feature type="transmembrane region" description="Helical" evidence="10">
    <location>
        <begin position="74"/>
        <end position="94"/>
    </location>
</feature>
<keyword evidence="9 10" id="KW-0472">Membrane</keyword>
<reference evidence="12 13" key="1">
    <citation type="submission" date="2018-09" db="EMBL/GenBank/DDBJ databases">
        <title>Roseovarius spongiae sp. nov., isolated from a marine sponge.</title>
        <authorList>
            <person name="Zhuang L."/>
            <person name="Luo L."/>
        </authorList>
    </citation>
    <scope>NUCLEOTIDE SEQUENCE [LARGE SCALE GENOMIC DNA]</scope>
    <source>
        <strain evidence="12 13">HN-E21</strain>
    </source>
</reference>
<evidence type="ECO:0000256" key="10">
    <source>
        <dbReference type="SAM" id="Phobius"/>
    </source>
</evidence>
<evidence type="ECO:0000256" key="5">
    <source>
        <dbReference type="ARBA" id="ARBA00022597"/>
    </source>
</evidence>
<dbReference type="InterPro" id="IPR000412">
    <property type="entry name" value="ABC_2_transport"/>
</dbReference>
<accession>A0A3A8B4L8</accession>
<evidence type="ECO:0000259" key="11">
    <source>
        <dbReference type="Pfam" id="PF01061"/>
    </source>
</evidence>
<evidence type="ECO:0000256" key="9">
    <source>
        <dbReference type="ARBA" id="ARBA00023136"/>
    </source>
</evidence>
<evidence type="ECO:0000313" key="12">
    <source>
        <dbReference type="EMBL" id="RKF13477.1"/>
    </source>
</evidence>
<sequence length="267" mass="29177">MAGKGRLRVRRGSPVRHAPRAILALMLREMATTYGRSPGGYLWAVIEPAAGVALLTVVFSIGFRAPPLGVSFPLFYATGVLPFLMFTDVANKIGQTVQFSQALLRYPRVTFLDAILARLFLNGGVQMMAGVIVLAFIVLGLGARASVDFAALGAAALLALGLAAGIGTLNAFLSLAWPLWTTIWAIATRPLFIVSCIFFLYRSVPQPWDGLLWFNPLVHVTGLMRQGVYPFYRPDYVSPLYVAGVAAACFISGLFLLWRHHRDILHR</sequence>
<keyword evidence="5" id="KW-0762">Sugar transport</keyword>
<dbReference type="GO" id="GO:0140359">
    <property type="term" value="F:ABC-type transporter activity"/>
    <property type="evidence" value="ECO:0007669"/>
    <property type="project" value="InterPro"/>
</dbReference>
<feature type="transmembrane region" description="Helical" evidence="10">
    <location>
        <begin position="115"/>
        <end position="143"/>
    </location>
</feature>
<dbReference type="GO" id="GO:0015920">
    <property type="term" value="P:lipopolysaccharide transport"/>
    <property type="evidence" value="ECO:0007669"/>
    <property type="project" value="TreeGrafter"/>
</dbReference>
<dbReference type="GO" id="GO:0043190">
    <property type="term" value="C:ATP-binding cassette (ABC) transporter complex"/>
    <property type="evidence" value="ECO:0007669"/>
    <property type="project" value="InterPro"/>
</dbReference>
<keyword evidence="3" id="KW-0813">Transport</keyword>
<dbReference type="InterPro" id="IPR013525">
    <property type="entry name" value="ABC2_TM"/>
</dbReference>
<gene>
    <name evidence="12" type="ORF">D6850_14350</name>
</gene>
<evidence type="ECO:0000256" key="8">
    <source>
        <dbReference type="ARBA" id="ARBA00023047"/>
    </source>
</evidence>
<feature type="transmembrane region" description="Helical" evidence="10">
    <location>
        <begin position="149"/>
        <end position="172"/>
    </location>
</feature>
<keyword evidence="6 10" id="KW-0812">Transmembrane</keyword>
<dbReference type="RefSeq" id="WP_121168181.1">
    <property type="nucleotide sequence ID" value="NZ_RAPE01000004.1"/>
</dbReference>
<evidence type="ECO:0000256" key="6">
    <source>
        <dbReference type="ARBA" id="ARBA00022692"/>
    </source>
</evidence>
<dbReference type="PANTHER" id="PTHR30413:SF10">
    <property type="entry name" value="CAPSULE POLYSACCHARIDE EXPORT INNER-MEMBRANE PROTEIN CTRC"/>
    <property type="match status" value="1"/>
</dbReference>
<dbReference type="OrthoDB" id="8479094at2"/>
<keyword evidence="4" id="KW-1003">Cell membrane</keyword>
<dbReference type="Pfam" id="PF01061">
    <property type="entry name" value="ABC2_membrane"/>
    <property type="match status" value="1"/>
</dbReference>
<dbReference type="AlphaFoldDB" id="A0A3A8B4L8"/>
<dbReference type="EMBL" id="RAPE01000004">
    <property type="protein sequence ID" value="RKF13477.1"/>
    <property type="molecule type" value="Genomic_DNA"/>
</dbReference>
<evidence type="ECO:0000256" key="3">
    <source>
        <dbReference type="ARBA" id="ARBA00022448"/>
    </source>
</evidence>
<keyword evidence="13" id="KW-1185">Reference proteome</keyword>
<evidence type="ECO:0000256" key="1">
    <source>
        <dbReference type="ARBA" id="ARBA00004651"/>
    </source>
</evidence>
<name>A0A3A8B4L8_9RHOB</name>
<evidence type="ECO:0000256" key="4">
    <source>
        <dbReference type="ARBA" id="ARBA00022475"/>
    </source>
</evidence>
<comment type="caution">
    <text evidence="12">The sequence shown here is derived from an EMBL/GenBank/DDBJ whole genome shotgun (WGS) entry which is preliminary data.</text>
</comment>
<dbReference type="Proteomes" id="UP000281128">
    <property type="component" value="Unassembled WGS sequence"/>
</dbReference>
<dbReference type="PRINTS" id="PR00164">
    <property type="entry name" value="ABC2TRNSPORT"/>
</dbReference>
<evidence type="ECO:0000256" key="7">
    <source>
        <dbReference type="ARBA" id="ARBA00022989"/>
    </source>
</evidence>
<feature type="transmembrane region" description="Helical" evidence="10">
    <location>
        <begin position="240"/>
        <end position="258"/>
    </location>
</feature>
<comment type="subcellular location">
    <subcellularLocation>
        <location evidence="1">Cell membrane</location>
        <topology evidence="1">Multi-pass membrane protein</topology>
    </subcellularLocation>
</comment>
<feature type="domain" description="ABC-2 type transporter transmembrane" evidence="11">
    <location>
        <begin position="21"/>
        <end position="227"/>
    </location>
</feature>
<organism evidence="12 13">
    <name type="scientific">Roseovarius spongiae</name>
    <dbReference type="NCBI Taxonomy" id="2320272"/>
    <lineage>
        <taxon>Bacteria</taxon>
        <taxon>Pseudomonadati</taxon>
        <taxon>Pseudomonadota</taxon>
        <taxon>Alphaproteobacteria</taxon>
        <taxon>Rhodobacterales</taxon>
        <taxon>Roseobacteraceae</taxon>
        <taxon>Roseovarius</taxon>
    </lineage>
</organism>
<evidence type="ECO:0000256" key="2">
    <source>
        <dbReference type="ARBA" id="ARBA00007783"/>
    </source>
</evidence>
<proteinExistence type="inferred from homology"/>
<dbReference type="PANTHER" id="PTHR30413">
    <property type="entry name" value="INNER MEMBRANE TRANSPORT PERMEASE"/>
    <property type="match status" value="1"/>
</dbReference>
<feature type="transmembrane region" description="Helical" evidence="10">
    <location>
        <begin position="179"/>
        <end position="201"/>
    </location>
</feature>